<comment type="caution">
    <text evidence="7">The sequence shown here is derived from an EMBL/GenBank/DDBJ whole genome shotgun (WGS) entry which is preliminary data.</text>
</comment>
<dbReference type="SUPFAM" id="SSF101744">
    <property type="entry name" value="Rof/RNase P subunit-like"/>
    <property type="match status" value="1"/>
</dbReference>
<feature type="compositionally biased region" description="Pro residues" evidence="6">
    <location>
        <begin position="289"/>
        <end position="315"/>
    </location>
</feature>
<comment type="function">
    <text evidence="1">Component of ribonuclease P, a ribonucleoprotein complex that generates mature tRNA molecules by cleaving their 5'-ends.</text>
</comment>
<dbReference type="GO" id="GO:0033204">
    <property type="term" value="F:ribonuclease P RNA binding"/>
    <property type="evidence" value="ECO:0007669"/>
    <property type="project" value="InterPro"/>
</dbReference>
<protein>
    <recommendedName>
        <fullName evidence="4">Ribonuclease P protein subunit p29</fullName>
    </recommendedName>
</protein>
<dbReference type="GO" id="GO:0006364">
    <property type="term" value="P:rRNA processing"/>
    <property type="evidence" value="ECO:0007669"/>
    <property type="project" value="TreeGrafter"/>
</dbReference>
<dbReference type="PANTHER" id="PTHR13348:SF0">
    <property type="entry name" value="RIBONUCLEASE P PROTEIN SUBUNIT P29"/>
    <property type="match status" value="1"/>
</dbReference>
<comment type="similarity">
    <text evidence="3">Belongs to the eukaryotic/archaeal RNase P protein component 1 family.</text>
</comment>
<comment type="subunit">
    <text evidence="5">Component of nuclear RNase P and RNase MRP ribonucleoproteins. RNase P consists of a catalytic RNA moiety and 10 different protein chains; POP1, POP4, POP5, POP7, RPP14, RPP21, RPP25, RPP30, RPP38 and RPP40. Within the RNase P complex, POP1, POP7 and RPP25 form the 'finger' subcomplex, POP5, RPP14, RPP40 and homodimeric RPP30 form the 'palm' subcomplex, and RPP21, POP4 and RPP38 form the 'wrist' subcomplex. All subunits of the RNase P complex interact with the catalytic RNA. Several subunits of RNase P are also part of the RNase MRP complex. RNase MRP consists of a catalytic RNA moiety and about 8 protein subunits; POP1, POP7, RPP25, RPP30, RPP38, RPP40 and possibly also POP4 and POP5.</text>
</comment>
<evidence type="ECO:0000256" key="2">
    <source>
        <dbReference type="ARBA" id="ARBA00004123"/>
    </source>
</evidence>
<evidence type="ECO:0000256" key="3">
    <source>
        <dbReference type="ARBA" id="ARBA00006181"/>
    </source>
</evidence>
<dbReference type="PANTHER" id="PTHR13348">
    <property type="entry name" value="RIBONUCLEASE P SUBUNIT P29"/>
    <property type="match status" value="1"/>
</dbReference>
<dbReference type="InterPro" id="IPR002730">
    <property type="entry name" value="Rpp29/RNP1"/>
</dbReference>
<dbReference type="InterPro" id="IPR016848">
    <property type="entry name" value="RNase_P/MRP_Rpp29-subunit"/>
</dbReference>
<feature type="compositionally biased region" description="Pro residues" evidence="6">
    <location>
        <begin position="348"/>
        <end position="357"/>
    </location>
</feature>
<reference evidence="7" key="1">
    <citation type="submission" date="2023-06" db="EMBL/GenBank/DDBJ databases">
        <title>Genomic analysis of the entomopathogenic nematode Steinernema hermaphroditum.</title>
        <authorList>
            <person name="Schwarz E.M."/>
            <person name="Heppert J.K."/>
            <person name="Baniya A."/>
            <person name="Schwartz H.T."/>
            <person name="Tan C.-H."/>
            <person name="Antoshechkin I."/>
            <person name="Sternberg P.W."/>
            <person name="Goodrich-Blair H."/>
            <person name="Dillman A.R."/>
        </authorList>
    </citation>
    <scope>NUCLEOTIDE SEQUENCE</scope>
    <source>
        <strain evidence="7">PS9179</strain>
        <tissue evidence="7">Whole animal</tissue>
    </source>
</reference>
<name>A0AA39IKS5_9BILA</name>
<evidence type="ECO:0000256" key="1">
    <source>
        <dbReference type="ARBA" id="ARBA00002435"/>
    </source>
</evidence>
<dbReference type="GO" id="GO:0030677">
    <property type="term" value="C:ribonuclease P complex"/>
    <property type="evidence" value="ECO:0007669"/>
    <property type="project" value="InterPro"/>
</dbReference>
<gene>
    <name evidence="7" type="ORF">QR680_009554</name>
</gene>
<dbReference type="Pfam" id="PF01868">
    <property type="entry name" value="RNase_P-MRP_p29"/>
    <property type="match status" value="1"/>
</dbReference>
<feature type="compositionally biased region" description="Gly residues" evidence="6">
    <location>
        <begin position="330"/>
        <end position="342"/>
    </location>
</feature>
<feature type="compositionally biased region" description="Pro residues" evidence="6">
    <location>
        <begin position="268"/>
        <end position="282"/>
    </location>
</feature>
<proteinExistence type="inferred from homology"/>
<feature type="compositionally biased region" description="Pro residues" evidence="6">
    <location>
        <begin position="172"/>
        <end position="181"/>
    </location>
</feature>
<keyword evidence="8" id="KW-1185">Reference proteome</keyword>
<dbReference type="EMBL" id="JAUCMV010000001">
    <property type="protein sequence ID" value="KAK0426143.1"/>
    <property type="molecule type" value="Genomic_DNA"/>
</dbReference>
<dbReference type="InterPro" id="IPR023534">
    <property type="entry name" value="Rof/RNase_P-like"/>
</dbReference>
<dbReference type="GO" id="GO:0001682">
    <property type="term" value="P:tRNA 5'-leader removal"/>
    <property type="evidence" value="ECO:0007669"/>
    <property type="project" value="InterPro"/>
</dbReference>
<evidence type="ECO:0000256" key="4">
    <source>
        <dbReference type="ARBA" id="ARBA00016225"/>
    </source>
</evidence>
<dbReference type="AlphaFoldDB" id="A0AA39IKS5"/>
<feature type="region of interest" description="Disordered" evidence="6">
    <location>
        <begin position="268"/>
        <end position="393"/>
    </location>
</feature>
<sequence>MSHIMLLEKQMRKPKPEKEHPMEQRQNLLKEAKDLKYSQFQSIYELWCAYFSSLIGDITPDERMIKADYHGCLLIVSDSPCRNLIGRVGIVIHETRRTFQIITKQDRVLTLPKAGASFQFALDGRVFTASDFSRTFASLVSCSSSSLSSVPPSGASPSEATAAPTLRALPTPSVPHTPSSPWPLTRRLTPRRPTPARTLHTRVLHTRRMSTTVSVFILFALLGAPPALGCLGGYGLSPAGGGGCCGPSTVGCQGQPCVSSQYNAPPEILPQPAIVPPPPPSPSSGYAQPPAPYLPPVQPVVPPQLPPPPPPPLPSPYGGSPGPISYPLGPSGGYATGSGAGPYGPLVVAPPPPPPPSSGSGSYGSGGGVAPPPVTGGGGGYGVPPKKGVYVQG</sequence>
<accession>A0AA39IKS5</accession>
<dbReference type="GO" id="GO:0005634">
    <property type="term" value="C:nucleus"/>
    <property type="evidence" value="ECO:0007669"/>
    <property type="project" value="UniProtKB-SubCell"/>
</dbReference>
<dbReference type="GO" id="GO:0000172">
    <property type="term" value="C:ribonuclease MRP complex"/>
    <property type="evidence" value="ECO:0007669"/>
    <property type="project" value="InterPro"/>
</dbReference>
<dbReference type="Gene3D" id="2.30.30.210">
    <property type="entry name" value="Ribonuclease P/MRP, subunit p29"/>
    <property type="match status" value="1"/>
</dbReference>
<dbReference type="InterPro" id="IPR036980">
    <property type="entry name" value="RNase_P/MRP_Rpp29_sf"/>
</dbReference>
<evidence type="ECO:0000256" key="5">
    <source>
        <dbReference type="ARBA" id="ARBA00046486"/>
    </source>
</evidence>
<evidence type="ECO:0000256" key="6">
    <source>
        <dbReference type="SAM" id="MobiDB-lite"/>
    </source>
</evidence>
<organism evidence="7 8">
    <name type="scientific">Steinernema hermaphroditum</name>
    <dbReference type="NCBI Taxonomy" id="289476"/>
    <lineage>
        <taxon>Eukaryota</taxon>
        <taxon>Metazoa</taxon>
        <taxon>Ecdysozoa</taxon>
        <taxon>Nematoda</taxon>
        <taxon>Chromadorea</taxon>
        <taxon>Rhabditida</taxon>
        <taxon>Tylenchina</taxon>
        <taxon>Panagrolaimomorpha</taxon>
        <taxon>Strongyloidoidea</taxon>
        <taxon>Steinernematidae</taxon>
        <taxon>Steinernema</taxon>
    </lineage>
</organism>
<feature type="region of interest" description="Disordered" evidence="6">
    <location>
        <begin position="168"/>
        <end position="192"/>
    </location>
</feature>
<comment type="subcellular location">
    <subcellularLocation>
        <location evidence="2">Nucleus</location>
    </subcellularLocation>
</comment>
<evidence type="ECO:0000313" key="8">
    <source>
        <dbReference type="Proteomes" id="UP001175271"/>
    </source>
</evidence>
<dbReference type="Proteomes" id="UP001175271">
    <property type="component" value="Unassembled WGS sequence"/>
</dbReference>
<dbReference type="SMART" id="SM00538">
    <property type="entry name" value="POP4"/>
    <property type="match status" value="1"/>
</dbReference>
<feature type="compositionally biased region" description="Gly residues" evidence="6">
    <location>
        <begin position="361"/>
        <end position="382"/>
    </location>
</feature>
<feature type="compositionally biased region" description="Low complexity" evidence="6">
    <location>
        <begin position="316"/>
        <end position="329"/>
    </location>
</feature>
<evidence type="ECO:0000313" key="7">
    <source>
        <dbReference type="EMBL" id="KAK0426143.1"/>
    </source>
</evidence>